<dbReference type="GO" id="GO:0016740">
    <property type="term" value="F:transferase activity"/>
    <property type="evidence" value="ECO:0007669"/>
    <property type="project" value="UniProtKB-KW"/>
</dbReference>
<keyword evidence="4" id="KW-0479">Metal-binding</keyword>
<dbReference type="RefSeq" id="WP_018527687.1">
    <property type="nucleotide sequence ID" value="NZ_LPWH01000062.1"/>
</dbReference>
<dbReference type="GO" id="GO:0036424">
    <property type="term" value="F:L-phosphoserine phosphatase activity"/>
    <property type="evidence" value="ECO:0007669"/>
    <property type="project" value="TreeGrafter"/>
</dbReference>
<dbReference type="NCBIfam" id="NF010109">
    <property type="entry name" value="PRK13582.1"/>
    <property type="match status" value="1"/>
</dbReference>
<evidence type="ECO:0000256" key="6">
    <source>
        <dbReference type="ARBA" id="ARBA00022842"/>
    </source>
</evidence>
<feature type="binding site" evidence="12">
    <location>
        <position position="7"/>
    </location>
    <ligand>
        <name>Mg(2+)</name>
        <dbReference type="ChEBI" id="CHEBI:18420"/>
    </ligand>
</feature>
<dbReference type="GO" id="GO:0006564">
    <property type="term" value="P:L-serine biosynthetic process"/>
    <property type="evidence" value="ECO:0007669"/>
    <property type="project" value="UniProtKB-KW"/>
</dbReference>
<dbReference type="Proteomes" id="UP000237350">
    <property type="component" value="Unassembled WGS sequence"/>
</dbReference>
<feature type="binding site" evidence="12">
    <location>
        <position position="9"/>
    </location>
    <ligand>
        <name>Mg(2+)</name>
        <dbReference type="ChEBI" id="CHEBI:18420"/>
    </ligand>
</feature>
<evidence type="ECO:0000256" key="1">
    <source>
        <dbReference type="ARBA" id="ARBA00005135"/>
    </source>
</evidence>
<dbReference type="EMBL" id="LPWH01000062">
    <property type="protein sequence ID" value="POR02251.1"/>
    <property type="molecule type" value="Genomic_DNA"/>
</dbReference>
<dbReference type="InterPro" id="IPR011863">
    <property type="entry name" value="HSK-PSP"/>
</dbReference>
<evidence type="ECO:0000256" key="2">
    <source>
        <dbReference type="ARBA" id="ARBA00012640"/>
    </source>
</evidence>
<dbReference type="Pfam" id="PF12710">
    <property type="entry name" value="HAD"/>
    <property type="match status" value="1"/>
</dbReference>
<name>A0A2S4JRW3_9SPIO</name>
<dbReference type="Gene3D" id="3.40.50.1000">
    <property type="entry name" value="HAD superfamily/HAD-like"/>
    <property type="match status" value="1"/>
</dbReference>
<accession>A0A2S4JRW3</accession>
<reference evidence="14" key="1">
    <citation type="submission" date="2015-12" db="EMBL/GenBank/DDBJ databases">
        <authorList>
            <person name="Lodha T.D."/>
            <person name="Chintalapati S."/>
            <person name="Chintalapati V.R."/>
            <person name="Sravanthi T."/>
        </authorList>
    </citation>
    <scope>NUCLEOTIDE SEQUENCE [LARGE SCALE GENOMIC DNA]</scope>
    <source>
        <strain evidence="14">JC133</strain>
    </source>
</reference>
<feature type="binding site" evidence="11">
    <location>
        <begin position="90"/>
        <end position="91"/>
    </location>
    <ligand>
        <name>substrate</name>
    </ligand>
</feature>
<feature type="binding site" evidence="11">
    <location>
        <position position="15"/>
    </location>
    <ligand>
        <name>substrate</name>
    </ligand>
</feature>
<keyword evidence="5" id="KW-0378">Hydrolase</keyword>
<comment type="cofactor">
    <cofactor evidence="12">
        <name>Mg(2+)</name>
        <dbReference type="ChEBI" id="CHEBI:18420"/>
    </cofactor>
    <text evidence="12">Binds 1 Mg(2+) ion per subunit.</text>
</comment>
<dbReference type="InterPro" id="IPR050582">
    <property type="entry name" value="HAD-like_SerB"/>
</dbReference>
<evidence type="ECO:0000256" key="8">
    <source>
        <dbReference type="ARBA" id="ARBA00048138"/>
    </source>
</evidence>
<evidence type="ECO:0000256" key="10">
    <source>
        <dbReference type="PIRSR" id="PIRSR611863-1"/>
    </source>
</evidence>
<feature type="active site" description="Nucleophile" evidence="10">
    <location>
        <position position="7"/>
    </location>
</feature>
<dbReference type="Gene3D" id="3.90.1470.10">
    <property type="entry name" value="thrh gene product, domain 2"/>
    <property type="match status" value="1"/>
</dbReference>
<dbReference type="NCBIfam" id="TIGR02137">
    <property type="entry name" value="HSK-PSP"/>
    <property type="match status" value="1"/>
</dbReference>
<proteinExistence type="predicted"/>
<feature type="binding site" evidence="12">
    <location>
        <position position="152"/>
    </location>
    <ligand>
        <name>Mg(2+)</name>
        <dbReference type="ChEBI" id="CHEBI:18420"/>
    </ligand>
</feature>
<evidence type="ECO:0000256" key="12">
    <source>
        <dbReference type="PIRSR" id="PIRSR611863-3"/>
    </source>
</evidence>
<evidence type="ECO:0000256" key="11">
    <source>
        <dbReference type="PIRSR" id="PIRSR611863-2"/>
    </source>
</evidence>
<dbReference type="InterPro" id="IPR036412">
    <property type="entry name" value="HAD-like_sf"/>
</dbReference>
<evidence type="ECO:0000256" key="4">
    <source>
        <dbReference type="ARBA" id="ARBA00022723"/>
    </source>
</evidence>
<dbReference type="AlphaFoldDB" id="A0A2S4JRW3"/>
<evidence type="ECO:0000256" key="7">
    <source>
        <dbReference type="ARBA" id="ARBA00023299"/>
    </source>
</evidence>
<feature type="binding site" evidence="11">
    <location>
        <position position="155"/>
    </location>
    <ligand>
        <name>substrate</name>
    </ligand>
</feature>
<gene>
    <name evidence="13" type="primary">thrH</name>
    <name evidence="13" type="ORF">AU468_06585</name>
</gene>
<protein>
    <recommendedName>
        <fullName evidence="2">phosphoserine phosphatase</fullName>
        <ecNumber evidence="2">3.1.3.3</ecNumber>
    </recommendedName>
</protein>
<dbReference type="PANTHER" id="PTHR43344">
    <property type="entry name" value="PHOSPHOSERINE PHOSPHATASE"/>
    <property type="match status" value="1"/>
</dbReference>
<sequence>MRVICLDLEGVLVPEIWLNVAREAGVEELNITTRDIPDYHELMKTRLGILDRHRIGLPEITRVIASMEPLPGAADFLDSLREETQVIILSDTFEEFASPLMRQLKWPTLFCNSLEVTSGGRITGYRLRQEDGKRQAVQAFASMNLEVVAAGDSWNDLHMILEADRGAFFCPPASMQSAHPSVPVCNDYTSLRDFLLQ</sequence>
<evidence type="ECO:0000313" key="14">
    <source>
        <dbReference type="Proteomes" id="UP000237350"/>
    </source>
</evidence>
<dbReference type="EC" id="3.1.3.3" evidence="2"/>
<dbReference type="InterPro" id="IPR023214">
    <property type="entry name" value="HAD_sf"/>
</dbReference>
<evidence type="ECO:0000256" key="3">
    <source>
        <dbReference type="ARBA" id="ARBA00022605"/>
    </source>
</evidence>
<evidence type="ECO:0000313" key="13">
    <source>
        <dbReference type="EMBL" id="POR02251.1"/>
    </source>
</evidence>
<dbReference type="SUPFAM" id="SSF56784">
    <property type="entry name" value="HAD-like"/>
    <property type="match status" value="1"/>
</dbReference>
<keyword evidence="13" id="KW-0808">Transferase</keyword>
<feature type="binding site" evidence="11">
    <location>
        <position position="133"/>
    </location>
    <ligand>
        <name>substrate</name>
    </ligand>
</feature>
<keyword evidence="6" id="KW-0460">Magnesium</keyword>
<comment type="caution">
    <text evidence="13">The sequence shown here is derived from an EMBL/GenBank/DDBJ whole genome shotgun (WGS) entry which is preliminary data.</text>
</comment>
<comment type="pathway">
    <text evidence="1">Amino-acid biosynthesis; L-serine biosynthesis; L-serine from 3-phospho-D-glycerate: step 3/3.</text>
</comment>
<dbReference type="GO" id="GO:0005737">
    <property type="term" value="C:cytoplasm"/>
    <property type="evidence" value="ECO:0007669"/>
    <property type="project" value="TreeGrafter"/>
</dbReference>
<keyword evidence="7" id="KW-0718">Serine biosynthesis</keyword>
<dbReference type="GO" id="GO:0000287">
    <property type="term" value="F:magnesium ion binding"/>
    <property type="evidence" value="ECO:0007669"/>
    <property type="project" value="TreeGrafter"/>
</dbReference>
<feature type="active site" description="Proton donor" evidence="10">
    <location>
        <position position="9"/>
    </location>
</feature>
<comment type="catalytic activity">
    <reaction evidence="9">
        <text>O-phospho-D-serine + H2O = D-serine + phosphate</text>
        <dbReference type="Rhea" id="RHEA:24873"/>
        <dbReference type="ChEBI" id="CHEBI:15377"/>
        <dbReference type="ChEBI" id="CHEBI:35247"/>
        <dbReference type="ChEBI" id="CHEBI:43474"/>
        <dbReference type="ChEBI" id="CHEBI:58680"/>
        <dbReference type="EC" id="3.1.3.3"/>
    </reaction>
</comment>
<organism evidence="13 14">
    <name type="scientific">Alkalispirochaeta sphaeroplastigenens</name>
    <dbReference type="NCBI Taxonomy" id="1187066"/>
    <lineage>
        <taxon>Bacteria</taxon>
        <taxon>Pseudomonadati</taxon>
        <taxon>Spirochaetota</taxon>
        <taxon>Spirochaetia</taxon>
        <taxon>Spirochaetales</taxon>
        <taxon>Spirochaetaceae</taxon>
        <taxon>Alkalispirochaeta</taxon>
    </lineage>
</organism>
<dbReference type="PANTHER" id="PTHR43344:SF2">
    <property type="entry name" value="PHOSPHOSERINE PHOSPHATASE"/>
    <property type="match status" value="1"/>
</dbReference>
<keyword evidence="3" id="KW-0028">Amino-acid biosynthesis</keyword>
<comment type="catalytic activity">
    <reaction evidence="8">
        <text>O-phospho-L-serine + H2O = L-serine + phosphate</text>
        <dbReference type="Rhea" id="RHEA:21208"/>
        <dbReference type="ChEBI" id="CHEBI:15377"/>
        <dbReference type="ChEBI" id="CHEBI:33384"/>
        <dbReference type="ChEBI" id="CHEBI:43474"/>
        <dbReference type="ChEBI" id="CHEBI:57524"/>
        <dbReference type="EC" id="3.1.3.3"/>
    </reaction>
</comment>
<keyword evidence="14" id="KW-1185">Reference proteome</keyword>
<evidence type="ECO:0000256" key="5">
    <source>
        <dbReference type="ARBA" id="ARBA00022801"/>
    </source>
</evidence>
<dbReference type="OrthoDB" id="9801134at2"/>
<feature type="binding site" evidence="11">
    <location>
        <position position="46"/>
    </location>
    <ligand>
        <name>substrate</name>
    </ligand>
</feature>
<evidence type="ECO:0000256" key="9">
    <source>
        <dbReference type="ARBA" id="ARBA00048523"/>
    </source>
</evidence>